<proteinExistence type="predicted"/>
<organism evidence="3">
    <name type="scientific">marine metagenome</name>
    <dbReference type="NCBI Taxonomy" id="408172"/>
    <lineage>
        <taxon>unclassified sequences</taxon>
        <taxon>metagenomes</taxon>
        <taxon>ecological metagenomes</taxon>
    </lineage>
</organism>
<protein>
    <recommendedName>
        <fullName evidence="2">Dienelactone hydrolase domain-containing protein</fullName>
    </recommendedName>
</protein>
<reference evidence="3" key="1">
    <citation type="submission" date="2018-05" db="EMBL/GenBank/DDBJ databases">
        <authorList>
            <person name="Lanie J.A."/>
            <person name="Ng W.-L."/>
            <person name="Kazmierczak K.M."/>
            <person name="Andrzejewski T.M."/>
            <person name="Davidsen T.M."/>
            <person name="Wayne K.J."/>
            <person name="Tettelin H."/>
            <person name="Glass J.I."/>
            <person name="Rusch D."/>
            <person name="Podicherti R."/>
            <person name="Tsui H.-C.T."/>
            <person name="Winkler M.E."/>
        </authorList>
    </citation>
    <scope>NUCLEOTIDE SEQUENCE</scope>
</reference>
<dbReference type="GO" id="GO:0016788">
    <property type="term" value="F:hydrolase activity, acting on ester bonds"/>
    <property type="evidence" value="ECO:0007669"/>
    <property type="project" value="UniProtKB-ARBA"/>
</dbReference>
<feature type="non-terminal residue" evidence="3">
    <location>
        <position position="1"/>
    </location>
</feature>
<dbReference type="InterPro" id="IPR002925">
    <property type="entry name" value="Dienelactn_hydro"/>
</dbReference>
<feature type="domain" description="Dienelactone hydrolase" evidence="2">
    <location>
        <begin position="34"/>
        <end position="216"/>
    </location>
</feature>
<gene>
    <name evidence="3" type="ORF">METZ01_LOCUS77258</name>
</gene>
<name>A0A381U8X1_9ZZZZ</name>
<keyword evidence="1" id="KW-0378">Hydrolase</keyword>
<dbReference type="InterPro" id="IPR029058">
    <property type="entry name" value="AB_hydrolase_fold"/>
</dbReference>
<dbReference type="Pfam" id="PF01738">
    <property type="entry name" value="DLH"/>
    <property type="match status" value="1"/>
</dbReference>
<sequence length="299" mass="34086">VYQSKNPFEFFHIFNELEKTETQEVFGTLIFPEKRKKKHPLVICMHGSLSWRGHHHEHIVNFLESGFAVFRVHSFDARQVTSIVEDQMQVTLATTLTDCFMALRLLTKHPDIDNKNISITGWSLGGSTALYAAWEPLAEKLAPDGERFSSHLAFYPGAYIWPEEMRWSNKPILSLIGKIDDYTPPILVEKLSSAINDNLGNSEVIYYEDSHHSFDSIEPVKFEPNAITCGTRHSQIDKEGNLYFQNDKGDRHLLNEPEDRASMFKASSSIKGGHLGGNWKARRSSMLDATNFLKQTLKD</sequence>
<dbReference type="PANTHER" id="PTHR22946">
    <property type="entry name" value="DIENELACTONE HYDROLASE DOMAIN-CONTAINING PROTEIN-RELATED"/>
    <property type="match status" value="1"/>
</dbReference>
<dbReference type="PANTHER" id="PTHR22946:SF9">
    <property type="entry name" value="POLYKETIDE TRANSFERASE AF380"/>
    <property type="match status" value="1"/>
</dbReference>
<dbReference type="AlphaFoldDB" id="A0A381U8X1"/>
<dbReference type="EMBL" id="UINC01005924">
    <property type="protein sequence ID" value="SVA24404.1"/>
    <property type="molecule type" value="Genomic_DNA"/>
</dbReference>
<dbReference type="SUPFAM" id="SSF53474">
    <property type="entry name" value="alpha/beta-Hydrolases"/>
    <property type="match status" value="1"/>
</dbReference>
<dbReference type="InterPro" id="IPR050261">
    <property type="entry name" value="FrsA_esterase"/>
</dbReference>
<dbReference type="Gene3D" id="3.40.50.1820">
    <property type="entry name" value="alpha/beta hydrolase"/>
    <property type="match status" value="1"/>
</dbReference>
<evidence type="ECO:0000313" key="3">
    <source>
        <dbReference type="EMBL" id="SVA24404.1"/>
    </source>
</evidence>
<evidence type="ECO:0000256" key="1">
    <source>
        <dbReference type="ARBA" id="ARBA00022801"/>
    </source>
</evidence>
<accession>A0A381U8X1</accession>
<evidence type="ECO:0000259" key="2">
    <source>
        <dbReference type="Pfam" id="PF01738"/>
    </source>
</evidence>